<evidence type="ECO:0000313" key="1">
    <source>
        <dbReference type="EMBL" id="VFK55922.1"/>
    </source>
</evidence>
<protein>
    <submittedName>
        <fullName evidence="1">Uncharacterized protein</fullName>
    </submittedName>
</protein>
<accession>A0A450ZQ16</accession>
<sequence>MEDPQQLLNKISTGRSILFTGAGFSIGTKNSSSGFSVPGGFGSAFFFVP</sequence>
<dbReference type="EMBL" id="CAADFX010000038">
    <property type="protein sequence ID" value="VFK55922.1"/>
    <property type="molecule type" value="Genomic_DNA"/>
</dbReference>
<proteinExistence type="predicted"/>
<gene>
    <name evidence="1" type="ORF">BECKTUN1418D_GA0071000_103818</name>
</gene>
<dbReference type="AlphaFoldDB" id="A0A450ZQ16"/>
<name>A0A450ZQ16_9GAMM</name>
<organism evidence="1">
    <name type="scientific">Candidatus Kentrum sp. TUN</name>
    <dbReference type="NCBI Taxonomy" id="2126343"/>
    <lineage>
        <taxon>Bacteria</taxon>
        <taxon>Pseudomonadati</taxon>
        <taxon>Pseudomonadota</taxon>
        <taxon>Gammaproteobacteria</taxon>
        <taxon>Candidatus Kentrum</taxon>
    </lineage>
</organism>
<reference evidence="1" key="1">
    <citation type="submission" date="2019-02" db="EMBL/GenBank/DDBJ databases">
        <authorList>
            <person name="Gruber-Vodicka R. H."/>
            <person name="Seah K. B. B."/>
        </authorList>
    </citation>
    <scope>NUCLEOTIDE SEQUENCE</scope>
    <source>
        <strain evidence="1">BECK_BY1</strain>
    </source>
</reference>